<dbReference type="InterPro" id="IPR021109">
    <property type="entry name" value="Peptidase_aspartic_dom_sf"/>
</dbReference>
<dbReference type="Gene3D" id="2.40.70.10">
    <property type="entry name" value="Acid Proteases"/>
    <property type="match status" value="2"/>
</dbReference>
<gene>
    <name evidence="3" type="ORF">TRICI_001635</name>
</gene>
<accession>A0A642V7X8</accession>
<evidence type="ECO:0000256" key="1">
    <source>
        <dbReference type="SAM" id="SignalP"/>
    </source>
</evidence>
<dbReference type="Pfam" id="PF00026">
    <property type="entry name" value="Asp"/>
    <property type="match status" value="1"/>
</dbReference>
<dbReference type="InterPro" id="IPR033121">
    <property type="entry name" value="PEPTIDASE_A1"/>
</dbReference>
<keyword evidence="1" id="KW-0732">Signal</keyword>
<feature type="domain" description="Peptidase A1" evidence="2">
    <location>
        <begin position="1"/>
        <end position="328"/>
    </location>
</feature>
<dbReference type="PROSITE" id="PS51767">
    <property type="entry name" value="PEPTIDASE_A1"/>
    <property type="match status" value="1"/>
</dbReference>
<comment type="caution">
    <text evidence="3">The sequence shown here is derived from an EMBL/GenBank/DDBJ whole genome shotgun (WGS) entry which is preliminary data.</text>
</comment>
<dbReference type="Proteomes" id="UP000761534">
    <property type="component" value="Unassembled WGS sequence"/>
</dbReference>
<evidence type="ECO:0000313" key="3">
    <source>
        <dbReference type="EMBL" id="KAA8916200.1"/>
    </source>
</evidence>
<reference evidence="3" key="1">
    <citation type="journal article" date="2019" name="G3 (Bethesda)">
        <title>Genome Assemblies of Two Rare Opportunistic Yeast Pathogens: Diutina rugosa (syn. Candida rugosa) and Trichomonascus ciferrii (syn. Candida ciferrii).</title>
        <authorList>
            <person name="Mixao V."/>
            <person name="Saus E."/>
            <person name="Hansen A.P."/>
            <person name="Lass-Florl C."/>
            <person name="Gabaldon T."/>
        </authorList>
    </citation>
    <scope>NUCLEOTIDE SEQUENCE</scope>
    <source>
        <strain evidence="3">CBS 4856</strain>
    </source>
</reference>
<dbReference type="VEuPathDB" id="FungiDB:TRICI_001635"/>
<dbReference type="EMBL" id="SWFS01000117">
    <property type="protein sequence ID" value="KAA8916200.1"/>
    <property type="molecule type" value="Genomic_DNA"/>
</dbReference>
<dbReference type="AlphaFoldDB" id="A0A642V7X8"/>
<proteinExistence type="predicted"/>
<evidence type="ECO:0000259" key="2">
    <source>
        <dbReference type="PROSITE" id="PS51767"/>
    </source>
</evidence>
<dbReference type="SUPFAM" id="SSF50630">
    <property type="entry name" value="Acid proteases"/>
    <property type="match status" value="1"/>
</dbReference>
<feature type="chain" id="PRO_5024794433" description="Peptidase A1 domain-containing protein" evidence="1">
    <location>
        <begin position="16"/>
        <end position="341"/>
    </location>
</feature>
<protein>
    <recommendedName>
        <fullName evidence="2">Peptidase A1 domain-containing protein</fullName>
    </recommendedName>
</protein>
<feature type="signal peptide" evidence="1">
    <location>
        <begin position="1"/>
        <end position="15"/>
    </location>
</feature>
<sequence>MLFLKAVLCASIVAGYSLIRRDSQVGAADLNYYRKDGLNVSVRIGSDDVSMAADFLSKETWVAEDHSGQKDMEGEFKAGDKTGKKVSNTFGMGDEFKLDDFEMGYLPDEQEGHLGLGYGSTLLEKLKESGKIKKKAFSFYYNIANEFSFFTSNVHSRGQLVLGGTDKAQYHTELQTLPVTNKDTVNEKGYCVDLKDVKVSVINTDYPLYDENQPKTLCFNPMSNATLMPFRGSNADIVNITSSSLFCGGCKHHSLRSGNDGTFKFDFGQSRTLDIRMSQFTIQGNALSVRMSFNMLKESPDDNIYFGADAMKSLYTVFDHEDLSVAWASANYSSSSNIQAF</sequence>
<name>A0A642V7X8_9ASCO</name>
<keyword evidence="4" id="KW-1185">Reference proteome</keyword>
<evidence type="ECO:0000313" key="4">
    <source>
        <dbReference type="Proteomes" id="UP000761534"/>
    </source>
</evidence>
<organism evidence="3 4">
    <name type="scientific">Trichomonascus ciferrii</name>
    <dbReference type="NCBI Taxonomy" id="44093"/>
    <lineage>
        <taxon>Eukaryota</taxon>
        <taxon>Fungi</taxon>
        <taxon>Dikarya</taxon>
        <taxon>Ascomycota</taxon>
        <taxon>Saccharomycotina</taxon>
        <taxon>Dipodascomycetes</taxon>
        <taxon>Dipodascales</taxon>
        <taxon>Trichomonascaceae</taxon>
        <taxon>Trichomonascus</taxon>
        <taxon>Trichomonascus ciferrii complex</taxon>
    </lineage>
</organism>